<keyword evidence="4" id="KW-1185">Reference proteome</keyword>
<dbReference type="Ensembl" id="ENSONIT00000067876.1">
    <property type="protein sequence ID" value="ENSONIP00000041796.1"/>
    <property type="gene ID" value="ENSONIG00000030461.1"/>
</dbReference>
<feature type="compositionally biased region" description="Polar residues" evidence="1">
    <location>
        <begin position="893"/>
        <end position="919"/>
    </location>
</feature>
<feature type="compositionally biased region" description="Basic and acidic residues" evidence="1">
    <location>
        <begin position="752"/>
        <end position="777"/>
    </location>
</feature>
<feature type="compositionally biased region" description="Basic and acidic residues" evidence="1">
    <location>
        <begin position="833"/>
        <end position="865"/>
    </location>
</feature>
<gene>
    <name evidence="3" type="primary">LOC102081728</name>
</gene>
<evidence type="ECO:0000313" key="4">
    <source>
        <dbReference type="Proteomes" id="UP000005207"/>
    </source>
</evidence>
<dbReference type="GO" id="GO:0004843">
    <property type="term" value="F:cysteine-type deubiquitinase activity"/>
    <property type="evidence" value="ECO:0007669"/>
    <property type="project" value="InterPro"/>
</dbReference>
<name>A0A669C5A5_ORENI</name>
<sequence>MEFLYRYFTDKSPANKYHGLVNQGATCYLNSVLQVLFMTKDFREAVTRNPGRSQYIDHPLKTLFDNLKKNTAYTHDISLKLDINSVSVQGDAAECFEKILSLTSPEASQIFQGVLTHRNKCSTCSTETGTDDPFWTLPLQLVETDINDYSVADAVAKYFSQSDAGGGNQLYCDRCACKSDAAIKLEMRHHPDVLTLLLKRFKFDHRYPVCMKITQAVIVPKTLQIPENQTYELYAFVEHFGDLRSGHYTVTIKSQDDEHDDRWYNFDDTFVRLLPEGPFQLERNKTALTRSSTAYLLFYRRKKMHAADTQHISEAPTGGASANEQQEQVVKTTGRDEANKYHGLVNQGATCYLNSVLQVLFMTKEFRKAVTRNPGRSQYIDHPLDTLFDNLKKNTAYTHEISSKLDINSVSVQGDAAECFEKILCLTSPEASQIFQGVLTHRNKCSTCSTETGTDDPFWTLPLQLVESDIKDYNVAHAIAKYFSQSDASGVNQLYCDQCGCKCDAAIKLEMRHHPDVLTLLLKRFKFDHRYQVYIKMRQEVIVPKTLQISENQTYELYAFVEHFGDLRSGHYTVTIKSQDDEDDDRWYNFDDTYVRLLPEGPFQLERNKTALTRSSTAYLLFYRRKKMHAADTQHISEAPTGGASANEQQEQVVKTTGRDEGEAAGMDHNLVDIQGKDQQMIMKDVENKDESKQEKEKEKYSAKTKNNKEMEHADNESSDQITKKRKTNNQESEDHKNDVAHQQDANLKPRKGSDHQDKQHSLKVEQDEEMRDKDRQMMIAVMVDSNSTDEANRSKTRDGKSGSVVHKDSSDMFQSSGKVDEGNQNMSENDEEQKKNDKQHETDGKGAQRRDKTKTEFCESEKNKYRYLLADGSQRKEQHNNNGHDGGREWSLSGSNRLTENYRSSTGNEQMKPHSQSELWVTQSLSRPRSMNTQTQKMSEDVDDILSKFKELNLNEPLHFGQKFKKKRKGHEQVFSNISETKQEQQKEIIKYGQSRPNNSRIYAYYKTTLTQHDDESSTSKQNGQRSPQLEIHSVEVIGHEEIIKMKLKRDYQQIPGDVDQQQTGNHTGKQNNDEEVEREQTKEISKPYCGESGKD</sequence>
<feature type="compositionally biased region" description="Basic and acidic residues" evidence="1">
    <location>
        <begin position="733"/>
        <end position="742"/>
    </location>
</feature>
<evidence type="ECO:0000256" key="1">
    <source>
        <dbReference type="SAM" id="MobiDB-lite"/>
    </source>
</evidence>
<dbReference type="OrthoDB" id="292964at2759"/>
<dbReference type="Proteomes" id="UP000005207">
    <property type="component" value="Linkage group LG3"/>
</dbReference>
<reference evidence="3" key="2">
    <citation type="submission" date="2025-08" db="UniProtKB">
        <authorList>
            <consortium name="Ensembl"/>
        </authorList>
    </citation>
    <scope>IDENTIFICATION</scope>
</reference>
<reference evidence="3" key="3">
    <citation type="submission" date="2025-09" db="UniProtKB">
        <authorList>
            <consortium name="Ensembl"/>
        </authorList>
    </citation>
    <scope>IDENTIFICATION</scope>
</reference>
<feature type="compositionally biased region" description="Polar residues" evidence="1">
    <location>
        <begin position="812"/>
        <end position="828"/>
    </location>
</feature>
<feature type="domain" description="USP" evidence="2">
    <location>
        <begin position="18"/>
        <end position="302"/>
    </location>
</feature>
<dbReference type="PROSITE" id="PS00972">
    <property type="entry name" value="USP_1"/>
    <property type="match status" value="2"/>
</dbReference>
<feature type="compositionally biased region" description="Basic and acidic residues" evidence="1">
    <location>
        <begin position="791"/>
        <end position="811"/>
    </location>
</feature>
<dbReference type="InParanoid" id="A0A669C5A5"/>
<dbReference type="InterPro" id="IPR018200">
    <property type="entry name" value="USP_CS"/>
</dbReference>
<dbReference type="GO" id="GO:0016579">
    <property type="term" value="P:protein deubiquitination"/>
    <property type="evidence" value="ECO:0007669"/>
    <property type="project" value="InterPro"/>
</dbReference>
<dbReference type="Pfam" id="PF00443">
    <property type="entry name" value="UCH"/>
    <property type="match status" value="2"/>
</dbReference>
<dbReference type="InterPro" id="IPR001394">
    <property type="entry name" value="Peptidase_C19_UCH"/>
</dbReference>
<evidence type="ECO:0000259" key="2">
    <source>
        <dbReference type="PROSITE" id="PS50235"/>
    </source>
</evidence>
<proteinExistence type="predicted"/>
<feature type="compositionally biased region" description="Basic and acidic residues" evidence="1">
    <location>
        <begin position="684"/>
        <end position="716"/>
    </location>
</feature>
<dbReference type="GeneID" id="102081728"/>
<protein>
    <submittedName>
        <fullName evidence="3">Uncharacterized LOC102081728</fullName>
    </submittedName>
</protein>
<feature type="compositionally biased region" description="Polar residues" evidence="1">
    <location>
        <begin position="1061"/>
        <end position="1072"/>
    </location>
</feature>
<feature type="region of interest" description="Disordered" evidence="1">
    <location>
        <begin position="637"/>
        <end position="919"/>
    </location>
</feature>
<accession>A0A669C5A5</accession>
<dbReference type="GeneTree" id="ENSGT00940000168139"/>
<dbReference type="InterPro" id="IPR038765">
    <property type="entry name" value="Papain-like_cys_pep_sf"/>
</dbReference>
<evidence type="ECO:0000313" key="3">
    <source>
        <dbReference type="Ensembl" id="ENSONIP00000041796.1"/>
    </source>
</evidence>
<feature type="compositionally biased region" description="Polar residues" evidence="1">
    <location>
        <begin position="644"/>
        <end position="655"/>
    </location>
</feature>
<reference evidence="4" key="1">
    <citation type="submission" date="2012-01" db="EMBL/GenBank/DDBJ databases">
        <title>The Genome Sequence of Oreochromis niloticus (Nile Tilapia).</title>
        <authorList>
            <consortium name="Broad Institute Genome Assembly Team"/>
            <consortium name="Broad Institute Sequencing Platform"/>
            <person name="Di Palma F."/>
            <person name="Johnson J."/>
            <person name="Lander E.S."/>
            <person name="Lindblad-Toh K."/>
        </authorList>
    </citation>
    <scope>NUCLEOTIDE SEQUENCE [LARGE SCALE GENOMIC DNA]</scope>
</reference>
<dbReference type="PROSITE" id="PS00973">
    <property type="entry name" value="USP_2"/>
    <property type="match status" value="2"/>
</dbReference>
<dbReference type="GO" id="GO:0005829">
    <property type="term" value="C:cytosol"/>
    <property type="evidence" value="ECO:0007669"/>
    <property type="project" value="TreeGrafter"/>
</dbReference>
<dbReference type="SUPFAM" id="SSF54001">
    <property type="entry name" value="Cysteine proteinases"/>
    <property type="match status" value="2"/>
</dbReference>
<dbReference type="CDD" id="cd02257">
    <property type="entry name" value="Peptidase_C19"/>
    <property type="match status" value="2"/>
</dbReference>
<dbReference type="RefSeq" id="XP_025761415.1">
    <property type="nucleotide sequence ID" value="XM_025905630.1"/>
</dbReference>
<feature type="domain" description="USP" evidence="2">
    <location>
        <begin position="342"/>
        <end position="626"/>
    </location>
</feature>
<dbReference type="PANTHER" id="PTHR24006:SF899">
    <property type="entry name" value="UBIQUITIN CARBOXYL-TERMINAL HYDROLASE"/>
    <property type="match status" value="1"/>
</dbReference>
<dbReference type="InterPro" id="IPR050164">
    <property type="entry name" value="Peptidase_C19"/>
</dbReference>
<dbReference type="PANTHER" id="PTHR24006">
    <property type="entry name" value="UBIQUITIN CARBOXYL-TERMINAL HYDROLASE"/>
    <property type="match status" value="1"/>
</dbReference>
<dbReference type="Gene3D" id="3.90.70.10">
    <property type="entry name" value="Cysteine proteinases"/>
    <property type="match status" value="2"/>
</dbReference>
<organism evidence="3 4">
    <name type="scientific">Oreochromis niloticus</name>
    <name type="common">Nile tilapia</name>
    <name type="synonym">Tilapia nilotica</name>
    <dbReference type="NCBI Taxonomy" id="8128"/>
    <lineage>
        <taxon>Eukaryota</taxon>
        <taxon>Metazoa</taxon>
        <taxon>Chordata</taxon>
        <taxon>Craniata</taxon>
        <taxon>Vertebrata</taxon>
        <taxon>Euteleostomi</taxon>
        <taxon>Actinopterygii</taxon>
        <taxon>Neopterygii</taxon>
        <taxon>Teleostei</taxon>
        <taxon>Neoteleostei</taxon>
        <taxon>Acanthomorphata</taxon>
        <taxon>Ovalentaria</taxon>
        <taxon>Cichlomorphae</taxon>
        <taxon>Cichliformes</taxon>
        <taxon>Cichlidae</taxon>
        <taxon>African cichlids</taxon>
        <taxon>Pseudocrenilabrinae</taxon>
        <taxon>Oreochromini</taxon>
        <taxon>Oreochromis</taxon>
    </lineage>
</organism>
<dbReference type="RefSeq" id="XP_025761416.1">
    <property type="nucleotide sequence ID" value="XM_025905631.1"/>
</dbReference>
<dbReference type="PROSITE" id="PS50235">
    <property type="entry name" value="USP_3"/>
    <property type="match status" value="2"/>
</dbReference>
<dbReference type="AlphaFoldDB" id="A0A669C5A5"/>
<feature type="region of interest" description="Disordered" evidence="1">
    <location>
        <begin position="1055"/>
        <end position="1097"/>
    </location>
</feature>
<dbReference type="GO" id="GO:0005634">
    <property type="term" value="C:nucleus"/>
    <property type="evidence" value="ECO:0007669"/>
    <property type="project" value="TreeGrafter"/>
</dbReference>
<dbReference type="InterPro" id="IPR028889">
    <property type="entry name" value="USP"/>
</dbReference>